<protein>
    <submittedName>
        <fullName evidence="1">Uncharacterized protein</fullName>
    </submittedName>
</protein>
<dbReference type="EMBL" id="PP856017">
    <property type="protein sequence ID" value="XBS47743.1"/>
    <property type="molecule type" value="Genomic_DNA"/>
</dbReference>
<sequence>MVCLAEPTDFNAPQLRTGSPHIYAFEDCLKLWSAVNSLVMLREYGFHIAIYDSEEHVVLPDGQVAFIKDKAVKVESHEIHEFPFENYI</sequence>
<organism evidence="1">
    <name type="scientific">Burkholderia phage vB_BgluM-SURPRISE13</name>
    <dbReference type="NCBI Taxonomy" id="3159457"/>
    <lineage>
        <taxon>Viruses</taxon>
    </lineage>
</organism>
<gene>
    <name evidence="1" type="ORF">SURPRISE13_110</name>
</gene>
<name>A0AAU7PFU5_9VIRU</name>
<reference evidence="1" key="1">
    <citation type="submission" date="2024-05" db="EMBL/GenBank/DDBJ databases">
        <title>Isolation and characterization of the novel Burkholderia jumbo bacteriophage Surprise13.</title>
        <authorList>
            <person name="Supina B.S.I."/>
            <person name="Dennis J."/>
        </authorList>
    </citation>
    <scope>NUCLEOTIDE SEQUENCE</scope>
</reference>
<accession>A0AAU7PFU5</accession>
<evidence type="ECO:0000313" key="1">
    <source>
        <dbReference type="EMBL" id="XBS47743.1"/>
    </source>
</evidence>
<proteinExistence type="predicted"/>